<dbReference type="EMBL" id="BGZK01002415">
    <property type="protein sequence ID" value="GBP93776.1"/>
    <property type="molecule type" value="Genomic_DNA"/>
</dbReference>
<organism evidence="1 2">
    <name type="scientific">Eumeta variegata</name>
    <name type="common">Bagworm moth</name>
    <name type="synonym">Eumeta japonica</name>
    <dbReference type="NCBI Taxonomy" id="151549"/>
    <lineage>
        <taxon>Eukaryota</taxon>
        <taxon>Metazoa</taxon>
        <taxon>Ecdysozoa</taxon>
        <taxon>Arthropoda</taxon>
        <taxon>Hexapoda</taxon>
        <taxon>Insecta</taxon>
        <taxon>Pterygota</taxon>
        <taxon>Neoptera</taxon>
        <taxon>Endopterygota</taxon>
        <taxon>Lepidoptera</taxon>
        <taxon>Glossata</taxon>
        <taxon>Ditrysia</taxon>
        <taxon>Tineoidea</taxon>
        <taxon>Psychidae</taxon>
        <taxon>Oiketicinae</taxon>
        <taxon>Eumeta</taxon>
    </lineage>
</organism>
<protein>
    <submittedName>
        <fullName evidence="1">Uncharacterized protein</fullName>
    </submittedName>
</protein>
<dbReference type="AlphaFoldDB" id="A0A4C1ZZ92"/>
<gene>
    <name evidence="1" type="ORF">EVAR_16295_1</name>
</gene>
<accession>A0A4C1ZZ92</accession>
<keyword evidence="2" id="KW-1185">Reference proteome</keyword>
<reference evidence="1 2" key="1">
    <citation type="journal article" date="2019" name="Commun. Biol.">
        <title>The bagworm genome reveals a unique fibroin gene that provides high tensile strength.</title>
        <authorList>
            <person name="Kono N."/>
            <person name="Nakamura H."/>
            <person name="Ohtoshi R."/>
            <person name="Tomita M."/>
            <person name="Numata K."/>
            <person name="Arakawa K."/>
        </authorList>
    </citation>
    <scope>NUCLEOTIDE SEQUENCE [LARGE SCALE GENOMIC DNA]</scope>
</reference>
<evidence type="ECO:0000313" key="1">
    <source>
        <dbReference type="EMBL" id="GBP93776.1"/>
    </source>
</evidence>
<name>A0A4C1ZZ92_EUMVA</name>
<comment type="caution">
    <text evidence="1">The sequence shown here is derived from an EMBL/GenBank/DDBJ whole genome shotgun (WGS) entry which is preliminary data.</text>
</comment>
<proteinExistence type="predicted"/>
<evidence type="ECO:0000313" key="2">
    <source>
        <dbReference type="Proteomes" id="UP000299102"/>
    </source>
</evidence>
<sequence>MHVVFVLHAEDQGKNGCTFPCPRWWQRCLRKSWTTRTRARVRAVLQRRGRQRRRGAVRALHAALTAVRCCCPRGALHHRAYCTGGRGAVRRRSTAPQ</sequence>
<dbReference type="Proteomes" id="UP000299102">
    <property type="component" value="Unassembled WGS sequence"/>
</dbReference>